<evidence type="ECO:0000313" key="6">
    <source>
        <dbReference type="Proteomes" id="UP001165367"/>
    </source>
</evidence>
<dbReference type="SUPFAM" id="SSF53448">
    <property type="entry name" value="Nucleotide-diphospho-sugar transferases"/>
    <property type="match status" value="1"/>
</dbReference>
<dbReference type="InterPro" id="IPR001173">
    <property type="entry name" value="Glyco_trans_2-like"/>
</dbReference>
<comment type="caution">
    <text evidence="5">The sequence shown here is derived from an EMBL/GenBank/DDBJ whole genome shotgun (WGS) entry which is preliminary data.</text>
</comment>
<dbReference type="Proteomes" id="UP001165367">
    <property type="component" value="Unassembled WGS sequence"/>
</dbReference>
<comment type="similarity">
    <text evidence="1">Belongs to the glycosyltransferase 2 family.</text>
</comment>
<name>A0ABS9KSU3_9BACT</name>
<proteinExistence type="inferred from homology"/>
<evidence type="ECO:0000313" key="5">
    <source>
        <dbReference type="EMBL" id="MCG2615394.1"/>
    </source>
</evidence>
<keyword evidence="6" id="KW-1185">Reference proteome</keyword>
<evidence type="ECO:0000256" key="1">
    <source>
        <dbReference type="ARBA" id="ARBA00006739"/>
    </source>
</evidence>
<dbReference type="GO" id="GO:0016757">
    <property type="term" value="F:glycosyltransferase activity"/>
    <property type="evidence" value="ECO:0007669"/>
    <property type="project" value="UniProtKB-KW"/>
</dbReference>
<protein>
    <submittedName>
        <fullName evidence="5">Glycosyltransferase</fullName>
        <ecNumber evidence="5">2.4.-.-</ecNumber>
    </submittedName>
</protein>
<keyword evidence="3 5" id="KW-0808">Transferase</keyword>
<dbReference type="InterPro" id="IPR029044">
    <property type="entry name" value="Nucleotide-diphossugar_trans"/>
</dbReference>
<reference evidence="5" key="1">
    <citation type="submission" date="2022-01" db="EMBL/GenBank/DDBJ databases">
        <authorList>
            <person name="Jo J.-H."/>
            <person name="Im W.-T."/>
        </authorList>
    </citation>
    <scope>NUCLEOTIDE SEQUENCE</scope>
    <source>
        <strain evidence="5">NA20</strain>
    </source>
</reference>
<keyword evidence="2 5" id="KW-0328">Glycosyltransferase</keyword>
<dbReference type="Pfam" id="PF00535">
    <property type="entry name" value="Glycos_transf_2"/>
    <property type="match status" value="1"/>
</dbReference>
<dbReference type="EC" id="2.4.-.-" evidence="5"/>
<dbReference type="PANTHER" id="PTHR43179">
    <property type="entry name" value="RHAMNOSYLTRANSFERASE WBBL"/>
    <property type="match status" value="1"/>
</dbReference>
<gene>
    <name evidence="5" type="ORF">LZZ85_13930</name>
</gene>
<accession>A0ABS9KSU3</accession>
<feature type="domain" description="Glycosyltransferase 2-like" evidence="4">
    <location>
        <begin position="6"/>
        <end position="173"/>
    </location>
</feature>
<evidence type="ECO:0000256" key="3">
    <source>
        <dbReference type="ARBA" id="ARBA00022679"/>
    </source>
</evidence>
<dbReference type="PANTHER" id="PTHR43179:SF12">
    <property type="entry name" value="GALACTOFURANOSYLTRANSFERASE GLFT2"/>
    <property type="match status" value="1"/>
</dbReference>
<evidence type="ECO:0000259" key="4">
    <source>
        <dbReference type="Pfam" id="PF00535"/>
    </source>
</evidence>
<sequence length="305" mass="35473">MAESISLIIITYNRPDDLLDLLQSLAKQSDISPLREVLILNNASTVSYQHAEQYINEHPELKVNYILSQENLGVSRGRNKLMSMAQAELILVLDDDIVFHTDNSLPVIATVFTKEFFIKANTGIITFRVIYYDTKEQQQTALPHKQFEEYRHKPVFLTSYFTGCSHVIRKELLTQTGLYPTDFFYGMEEYDLSYRVINAGYSLGYDAAVTFEHKESPTGRQLNYQKLASQWVNKSKVARRYLPFIYYLTTMTGWSFEYIKKAKGHWGTFFSSWLKAIKAGFTEKRNPVSKKGLEYLKEVHARLWY</sequence>
<dbReference type="EMBL" id="JAKLTR010000008">
    <property type="protein sequence ID" value="MCG2615394.1"/>
    <property type="molecule type" value="Genomic_DNA"/>
</dbReference>
<organism evidence="5 6">
    <name type="scientific">Terrimonas ginsenosidimutans</name>
    <dbReference type="NCBI Taxonomy" id="2908004"/>
    <lineage>
        <taxon>Bacteria</taxon>
        <taxon>Pseudomonadati</taxon>
        <taxon>Bacteroidota</taxon>
        <taxon>Chitinophagia</taxon>
        <taxon>Chitinophagales</taxon>
        <taxon>Chitinophagaceae</taxon>
        <taxon>Terrimonas</taxon>
    </lineage>
</organism>
<dbReference type="Gene3D" id="3.90.550.10">
    <property type="entry name" value="Spore Coat Polysaccharide Biosynthesis Protein SpsA, Chain A"/>
    <property type="match status" value="1"/>
</dbReference>
<evidence type="ECO:0000256" key="2">
    <source>
        <dbReference type="ARBA" id="ARBA00022676"/>
    </source>
</evidence>
<dbReference type="RefSeq" id="WP_237872709.1">
    <property type="nucleotide sequence ID" value="NZ_JAKLTR010000008.1"/>
</dbReference>